<dbReference type="GO" id="GO:0008009">
    <property type="term" value="F:chemokine activity"/>
    <property type="evidence" value="ECO:0007669"/>
    <property type="project" value="InterPro"/>
</dbReference>
<dbReference type="InterPro" id="IPR000827">
    <property type="entry name" value="Chemokine_CC_CS"/>
</dbReference>
<evidence type="ECO:0000313" key="8">
    <source>
        <dbReference type="EMBL" id="NXQ93205.1"/>
    </source>
</evidence>
<evidence type="ECO:0000256" key="6">
    <source>
        <dbReference type="RuleBase" id="RU361150"/>
    </source>
</evidence>
<dbReference type="InterPro" id="IPR039809">
    <property type="entry name" value="Chemokine_b/g/d"/>
</dbReference>
<sequence length="90" mass="9837">MKVSAAVFTVLLIAASCSQTSSGPAGSDLPVCCFSYAHHKLPRRLILRYYSTSTSCTLPAIVFITKKGRQVCANPSDPWVQSYLQNLKQN</sequence>
<dbReference type="Proteomes" id="UP000539599">
    <property type="component" value="Unassembled WGS sequence"/>
</dbReference>
<name>A0A7L2H4K5_SAGSE</name>
<feature type="chain" id="PRO_5029939923" description="C-C motif chemokine" evidence="6">
    <location>
        <begin position="21"/>
        <end position="90"/>
    </location>
</feature>
<dbReference type="InterPro" id="IPR001811">
    <property type="entry name" value="Chemokine_IL8-like_dom"/>
</dbReference>
<comment type="caution">
    <text evidence="8">The sequence shown here is derived from an EMBL/GenBank/DDBJ whole genome shotgun (WGS) entry which is preliminary data.</text>
</comment>
<evidence type="ECO:0000259" key="7">
    <source>
        <dbReference type="SMART" id="SM00199"/>
    </source>
</evidence>
<dbReference type="SMART" id="SM00199">
    <property type="entry name" value="SCY"/>
    <property type="match status" value="1"/>
</dbReference>
<dbReference type="GO" id="GO:0048245">
    <property type="term" value="P:eosinophil chemotaxis"/>
    <property type="evidence" value="ECO:0007669"/>
    <property type="project" value="TreeGrafter"/>
</dbReference>
<feature type="signal peptide" evidence="6">
    <location>
        <begin position="1"/>
        <end position="20"/>
    </location>
</feature>
<dbReference type="Pfam" id="PF00048">
    <property type="entry name" value="IL8"/>
    <property type="match status" value="1"/>
</dbReference>
<evidence type="ECO:0000256" key="1">
    <source>
        <dbReference type="ARBA" id="ARBA00010868"/>
    </source>
</evidence>
<dbReference type="SUPFAM" id="SSF54117">
    <property type="entry name" value="Interleukin 8-like chemokines"/>
    <property type="match status" value="1"/>
</dbReference>
<dbReference type="PROSITE" id="PS51257">
    <property type="entry name" value="PROKAR_LIPOPROTEIN"/>
    <property type="match status" value="1"/>
</dbReference>
<dbReference type="PANTHER" id="PTHR12015:SF103">
    <property type="entry name" value="C-C MOTIF CHEMOKINE 4-RELATED"/>
    <property type="match status" value="1"/>
</dbReference>
<dbReference type="CDD" id="cd00272">
    <property type="entry name" value="Chemokine_CC"/>
    <property type="match status" value="1"/>
</dbReference>
<dbReference type="GO" id="GO:0006954">
    <property type="term" value="P:inflammatory response"/>
    <property type="evidence" value="ECO:0007669"/>
    <property type="project" value="TreeGrafter"/>
</dbReference>
<keyword evidence="4 6" id="KW-0732">Signal</keyword>
<accession>A0A7L2H4K5</accession>
<keyword evidence="5" id="KW-1015">Disulfide bond</keyword>
<evidence type="ECO:0000256" key="5">
    <source>
        <dbReference type="ARBA" id="ARBA00023157"/>
    </source>
</evidence>
<evidence type="ECO:0000256" key="4">
    <source>
        <dbReference type="ARBA" id="ARBA00022729"/>
    </source>
</evidence>
<dbReference type="AlphaFoldDB" id="A0A7L2H4K5"/>
<keyword evidence="2 6" id="KW-0145">Chemotaxis</keyword>
<evidence type="ECO:0000256" key="3">
    <source>
        <dbReference type="ARBA" id="ARBA00022514"/>
    </source>
</evidence>
<feature type="non-terminal residue" evidence="8">
    <location>
        <position position="1"/>
    </location>
</feature>
<dbReference type="Gene3D" id="2.40.50.40">
    <property type="match status" value="1"/>
</dbReference>
<dbReference type="GO" id="GO:0005615">
    <property type="term" value="C:extracellular space"/>
    <property type="evidence" value="ECO:0007669"/>
    <property type="project" value="UniProtKB-KW"/>
</dbReference>
<gene>
    <name evidence="8" type="primary">Ccl4_1</name>
    <name evidence="8" type="ORF">SAGSER_R12301</name>
</gene>
<dbReference type="GO" id="GO:0048020">
    <property type="term" value="F:CCR chemokine receptor binding"/>
    <property type="evidence" value="ECO:0007669"/>
    <property type="project" value="TreeGrafter"/>
</dbReference>
<dbReference type="EMBL" id="VWYJ01001114">
    <property type="protein sequence ID" value="NXQ93205.1"/>
    <property type="molecule type" value="Genomic_DNA"/>
</dbReference>
<proteinExistence type="inferred from homology"/>
<organism evidence="8 9">
    <name type="scientific">Sagittarius serpentarius</name>
    <name type="common">Secretary bird</name>
    <dbReference type="NCBI Taxonomy" id="56258"/>
    <lineage>
        <taxon>Eukaryota</taxon>
        <taxon>Metazoa</taxon>
        <taxon>Chordata</taxon>
        <taxon>Craniata</taxon>
        <taxon>Vertebrata</taxon>
        <taxon>Euteleostomi</taxon>
        <taxon>Archelosauria</taxon>
        <taxon>Archosauria</taxon>
        <taxon>Dinosauria</taxon>
        <taxon>Saurischia</taxon>
        <taxon>Theropoda</taxon>
        <taxon>Coelurosauria</taxon>
        <taxon>Aves</taxon>
        <taxon>Neognathae</taxon>
        <taxon>Neoaves</taxon>
        <taxon>Telluraves</taxon>
        <taxon>Accipitrimorphae</taxon>
        <taxon>Accipitriformes</taxon>
        <taxon>Sagittariidae</taxon>
        <taxon>Sagittarius</taxon>
    </lineage>
</organism>
<keyword evidence="6" id="KW-0964">Secreted</keyword>
<keyword evidence="9" id="KW-1185">Reference proteome</keyword>
<dbReference type="PANTHER" id="PTHR12015">
    <property type="entry name" value="SMALL INDUCIBLE CYTOKINE A"/>
    <property type="match status" value="1"/>
</dbReference>
<dbReference type="GO" id="GO:0030335">
    <property type="term" value="P:positive regulation of cell migration"/>
    <property type="evidence" value="ECO:0007669"/>
    <property type="project" value="TreeGrafter"/>
</dbReference>
<feature type="domain" description="Chemokine interleukin-8-like" evidence="7">
    <location>
        <begin position="28"/>
        <end position="87"/>
    </location>
</feature>
<dbReference type="FunFam" id="2.40.50.40:FF:000002">
    <property type="entry name" value="C-C motif chemokine"/>
    <property type="match status" value="1"/>
</dbReference>
<dbReference type="GO" id="GO:0061844">
    <property type="term" value="P:antimicrobial humoral immune response mediated by antimicrobial peptide"/>
    <property type="evidence" value="ECO:0007669"/>
    <property type="project" value="TreeGrafter"/>
</dbReference>
<dbReference type="GO" id="GO:0070098">
    <property type="term" value="P:chemokine-mediated signaling pathway"/>
    <property type="evidence" value="ECO:0007669"/>
    <property type="project" value="TreeGrafter"/>
</dbReference>
<comment type="subcellular location">
    <subcellularLocation>
        <location evidence="6">Secreted</location>
    </subcellularLocation>
</comment>
<protein>
    <recommendedName>
        <fullName evidence="6">C-C motif chemokine</fullName>
    </recommendedName>
</protein>
<keyword evidence="3 6" id="KW-0202">Cytokine</keyword>
<evidence type="ECO:0000256" key="2">
    <source>
        <dbReference type="ARBA" id="ARBA00022500"/>
    </source>
</evidence>
<feature type="non-terminal residue" evidence="8">
    <location>
        <position position="90"/>
    </location>
</feature>
<evidence type="ECO:0000313" key="9">
    <source>
        <dbReference type="Proteomes" id="UP000539599"/>
    </source>
</evidence>
<comment type="similarity">
    <text evidence="1 6">Belongs to the intercrine beta (chemokine CC) family.</text>
</comment>
<dbReference type="PROSITE" id="PS00472">
    <property type="entry name" value="SMALL_CYTOKINES_CC"/>
    <property type="match status" value="1"/>
</dbReference>
<dbReference type="InterPro" id="IPR036048">
    <property type="entry name" value="Interleukin_8-like_sf"/>
</dbReference>
<reference evidence="8 9" key="1">
    <citation type="submission" date="2019-09" db="EMBL/GenBank/DDBJ databases">
        <title>Bird 10,000 Genomes (B10K) Project - Family phase.</title>
        <authorList>
            <person name="Zhang G."/>
        </authorList>
    </citation>
    <scope>NUCLEOTIDE SEQUENCE [LARGE SCALE GENOMIC DNA]</scope>
    <source>
        <strain evidence="8">B10K-DU-011-38</strain>
        <tissue evidence="8">Muscle</tissue>
    </source>
</reference>